<feature type="region of interest" description="Disordered" evidence="6">
    <location>
        <begin position="168"/>
        <end position="218"/>
    </location>
</feature>
<dbReference type="PANTHER" id="PTHR10015">
    <property type="entry name" value="HEAT SHOCK TRANSCRIPTION FACTOR"/>
    <property type="match status" value="1"/>
</dbReference>
<keyword evidence="3" id="KW-0238">DNA-binding</keyword>
<dbReference type="Gene3D" id="1.10.10.10">
    <property type="entry name" value="Winged helix-like DNA-binding domain superfamily/Winged helix DNA-binding domain"/>
    <property type="match status" value="1"/>
</dbReference>
<evidence type="ECO:0000256" key="1">
    <source>
        <dbReference type="ARBA" id="ARBA00004123"/>
    </source>
</evidence>
<evidence type="ECO:0000256" key="4">
    <source>
        <dbReference type="ARBA" id="ARBA00023242"/>
    </source>
</evidence>
<gene>
    <name evidence="8" type="ORF">Rhopal_003671-T1</name>
</gene>
<evidence type="ECO:0000256" key="2">
    <source>
        <dbReference type="ARBA" id="ARBA00006403"/>
    </source>
</evidence>
<feature type="compositionally biased region" description="Basic residues" evidence="6">
    <location>
        <begin position="354"/>
        <end position="365"/>
    </location>
</feature>
<feature type="region of interest" description="Disordered" evidence="6">
    <location>
        <begin position="344"/>
        <end position="377"/>
    </location>
</feature>
<dbReference type="SMART" id="SM00415">
    <property type="entry name" value="HSF"/>
    <property type="match status" value="1"/>
</dbReference>
<dbReference type="AlphaFoldDB" id="A0AAV5GL83"/>
<accession>A0AAV5GL83</accession>
<evidence type="ECO:0000259" key="7">
    <source>
        <dbReference type="SMART" id="SM00415"/>
    </source>
</evidence>
<dbReference type="SUPFAM" id="SSF46785">
    <property type="entry name" value="Winged helix' DNA-binding domain"/>
    <property type="match status" value="1"/>
</dbReference>
<evidence type="ECO:0000256" key="3">
    <source>
        <dbReference type="ARBA" id="ARBA00023125"/>
    </source>
</evidence>
<keyword evidence="4" id="KW-0539">Nucleus</keyword>
<comment type="subcellular location">
    <subcellularLocation>
        <location evidence="1">Nucleus</location>
    </subcellularLocation>
</comment>
<feature type="compositionally biased region" description="Low complexity" evidence="6">
    <location>
        <begin position="54"/>
        <end position="82"/>
    </location>
</feature>
<dbReference type="PANTHER" id="PTHR10015:SF427">
    <property type="entry name" value="HEAT SHOCK FACTOR PROTEIN"/>
    <property type="match status" value="1"/>
</dbReference>
<reference evidence="8 9" key="1">
    <citation type="submission" date="2021-12" db="EMBL/GenBank/DDBJ databases">
        <title>High titer production of polyol ester of fatty acids by Rhodotorula paludigena BS15 towards product separation-free biomass refinery.</title>
        <authorList>
            <person name="Mano J."/>
            <person name="Ono H."/>
            <person name="Tanaka T."/>
            <person name="Naito K."/>
            <person name="Sushida H."/>
            <person name="Ike M."/>
            <person name="Tokuyasu K."/>
            <person name="Kitaoka M."/>
        </authorList>
    </citation>
    <scope>NUCLEOTIDE SEQUENCE [LARGE SCALE GENOMIC DNA]</scope>
    <source>
        <strain evidence="8 9">BS15</strain>
    </source>
</reference>
<feature type="domain" description="HSF-type DNA-binding" evidence="7">
    <location>
        <begin position="221"/>
        <end position="350"/>
    </location>
</feature>
<dbReference type="InterPro" id="IPR036388">
    <property type="entry name" value="WH-like_DNA-bd_sf"/>
</dbReference>
<evidence type="ECO:0000256" key="5">
    <source>
        <dbReference type="RuleBase" id="RU004020"/>
    </source>
</evidence>
<evidence type="ECO:0000313" key="9">
    <source>
        <dbReference type="Proteomes" id="UP001342314"/>
    </source>
</evidence>
<dbReference type="Proteomes" id="UP001342314">
    <property type="component" value="Unassembled WGS sequence"/>
</dbReference>
<organism evidence="8 9">
    <name type="scientific">Rhodotorula paludigena</name>
    <dbReference type="NCBI Taxonomy" id="86838"/>
    <lineage>
        <taxon>Eukaryota</taxon>
        <taxon>Fungi</taxon>
        <taxon>Dikarya</taxon>
        <taxon>Basidiomycota</taxon>
        <taxon>Pucciniomycotina</taxon>
        <taxon>Microbotryomycetes</taxon>
        <taxon>Sporidiobolales</taxon>
        <taxon>Sporidiobolaceae</taxon>
        <taxon>Rhodotorula</taxon>
    </lineage>
</organism>
<dbReference type="InterPro" id="IPR000232">
    <property type="entry name" value="HSF_DNA-bd"/>
</dbReference>
<evidence type="ECO:0000256" key="6">
    <source>
        <dbReference type="SAM" id="MobiDB-lite"/>
    </source>
</evidence>
<dbReference type="GO" id="GO:0005634">
    <property type="term" value="C:nucleus"/>
    <property type="evidence" value="ECO:0007669"/>
    <property type="project" value="UniProtKB-SubCell"/>
</dbReference>
<feature type="region of interest" description="Disordered" evidence="6">
    <location>
        <begin position="33"/>
        <end position="82"/>
    </location>
</feature>
<dbReference type="GO" id="GO:0003700">
    <property type="term" value="F:DNA-binding transcription factor activity"/>
    <property type="evidence" value="ECO:0007669"/>
    <property type="project" value="InterPro"/>
</dbReference>
<keyword evidence="9" id="KW-1185">Reference proteome</keyword>
<proteinExistence type="inferred from homology"/>
<protein>
    <recommendedName>
        <fullName evidence="7">HSF-type DNA-binding domain-containing protein</fullName>
    </recommendedName>
</protein>
<comment type="caution">
    <text evidence="8">The sequence shown here is derived from an EMBL/GenBank/DDBJ whole genome shotgun (WGS) entry which is preliminary data.</text>
</comment>
<sequence length="377" mass="39639">MAAVSAPPQPIITCPYTAGGCPLFQTIDVSESSRCAGSCSPAPPRAPAPLRGYSSKTAPSPKPSTSAATPSSLSSASSRPTPGSYSYDDALLLSELTGEVGLPLPSALLKQDSWSGYLDFGISPDQLEVPFLAPLSGPSSIPLPAAQSPAAASAPKHQLWDIEELIPPEGAKRVRTTPPPVALPGAATSAVGYPQGDLPVHEPPPAAAPRSPSTSDEENEVVTPFISKLSYLLQHQEYEAWVRWDASGQYLLVAHTKPHLLHILERFFRHTVTSSFIRQLNIYGFKRASTAQLLNILDATPFAPSVTLPDGTAETFSAADFSAFSNPAFFRSVPGGAHCRLGALKPITKERAPRNRKKAATKRKAAGSGSASGGESP</sequence>
<dbReference type="GO" id="GO:0043565">
    <property type="term" value="F:sequence-specific DNA binding"/>
    <property type="evidence" value="ECO:0007669"/>
    <property type="project" value="InterPro"/>
</dbReference>
<dbReference type="InterPro" id="IPR036390">
    <property type="entry name" value="WH_DNA-bd_sf"/>
</dbReference>
<dbReference type="Pfam" id="PF00447">
    <property type="entry name" value="HSF_DNA-bind"/>
    <property type="match status" value="1"/>
</dbReference>
<name>A0AAV5GL83_9BASI</name>
<comment type="similarity">
    <text evidence="2 5">Belongs to the HSF family.</text>
</comment>
<evidence type="ECO:0000313" key="8">
    <source>
        <dbReference type="EMBL" id="GJN90659.1"/>
    </source>
</evidence>
<dbReference type="PRINTS" id="PR00056">
    <property type="entry name" value="HSFDOMAIN"/>
</dbReference>
<dbReference type="EMBL" id="BQKY01000007">
    <property type="protein sequence ID" value="GJN90659.1"/>
    <property type="molecule type" value="Genomic_DNA"/>
</dbReference>